<proteinExistence type="predicted"/>
<dbReference type="RefSeq" id="WP_120973832.1">
    <property type="nucleotide sequence ID" value="NZ_RBZM01000001.1"/>
</dbReference>
<comment type="caution">
    <text evidence="1">The sequence shown here is derived from an EMBL/GenBank/DDBJ whole genome shotgun (WGS) entry which is preliminary data.</text>
</comment>
<organism evidence="1 2">
    <name type="scientific">Cohnella endophytica</name>
    <dbReference type="NCBI Taxonomy" id="2419778"/>
    <lineage>
        <taxon>Bacteria</taxon>
        <taxon>Bacillati</taxon>
        <taxon>Bacillota</taxon>
        <taxon>Bacilli</taxon>
        <taxon>Bacillales</taxon>
        <taxon>Paenibacillaceae</taxon>
        <taxon>Cohnella</taxon>
    </lineage>
</organism>
<evidence type="ECO:0000313" key="1">
    <source>
        <dbReference type="EMBL" id="RKP58073.1"/>
    </source>
</evidence>
<name>A0A494Y7L5_9BACL</name>
<dbReference type="Proteomes" id="UP000282076">
    <property type="component" value="Unassembled WGS sequence"/>
</dbReference>
<dbReference type="EMBL" id="RBZM01000001">
    <property type="protein sequence ID" value="RKP58073.1"/>
    <property type="molecule type" value="Genomic_DNA"/>
</dbReference>
<dbReference type="AlphaFoldDB" id="A0A494Y7L5"/>
<protein>
    <submittedName>
        <fullName evidence="1">Uncharacterized protein</fullName>
    </submittedName>
</protein>
<sequence length="60" mass="6754">MDQDQAEFTVEYQDMNGILYYEIVRAADIAGAKAFISGKYPEAFIRAVTLTEPAEFVETD</sequence>
<accession>A0A494Y7L5</accession>
<dbReference type="OrthoDB" id="2680178at2"/>
<gene>
    <name evidence="1" type="ORF">D7Z26_00780</name>
</gene>
<reference evidence="1 2" key="1">
    <citation type="submission" date="2018-10" db="EMBL/GenBank/DDBJ databases">
        <title>Cohnella sp. M2MS4P-1, whole genome shotgun sequence.</title>
        <authorList>
            <person name="Tuo L."/>
        </authorList>
    </citation>
    <scope>NUCLEOTIDE SEQUENCE [LARGE SCALE GENOMIC DNA]</scope>
    <source>
        <strain evidence="1 2">M2MS4P-1</strain>
    </source>
</reference>
<evidence type="ECO:0000313" key="2">
    <source>
        <dbReference type="Proteomes" id="UP000282076"/>
    </source>
</evidence>
<keyword evidence="2" id="KW-1185">Reference proteome</keyword>